<sequence length="104" mass="11454">MRATQLYTPLFTSLASQLSSRIPHLRKARLAVTFTVCGGHRKSPSMSQLISGVWVPRELHQSDNASPRFTVSDLQVSSKDGVISELVKGGRGHVWHRTFISGVP</sequence>
<organism evidence="1 2">
    <name type="scientific">Dermacentor silvarum</name>
    <name type="common">Tick</name>
    <dbReference type="NCBI Taxonomy" id="543639"/>
    <lineage>
        <taxon>Eukaryota</taxon>
        <taxon>Metazoa</taxon>
        <taxon>Ecdysozoa</taxon>
        <taxon>Arthropoda</taxon>
        <taxon>Chelicerata</taxon>
        <taxon>Arachnida</taxon>
        <taxon>Acari</taxon>
        <taxon>Parasitiformes</taxon>
        <taxon>Ixodida</taxon>
        <taxon>Ixodoidea</taxon>
        <taxon>Ixodidae</taxon>
        <taxon>Rhipicephalinae</taxon>
        <taxon>Dermacentor</taxon>
    </lineage>
</organism>
<accession>A0ACB8D0P7</accession>
<proteinExistence type="predicted"/>
<dbReference type="EMBL" id="CM023473">
    <property type="protein sequence ID" value="KAH7954931.1"/>
    <property type="molecule type" value="Genomic_DNA"/>
</dbReference>
<gene>
    <name evidence="1" type="ORF">HPB49_023024</name>
</gene>
<protein>
    <submittedName>
        <fullName evidence="1">Uncharacterized protein</fullName>
    </submittedName>
</protein>
<name>A0ACB8D0P7_DERSI</name>
<keyword evidence="2" id="KW-1185">Reference proteome</keyword>
<comment type="caution">
    <text evidence="1">The sequence shown here is derived from an EMBL/GenBank/DDBJ whole genome shotgun (WGS) entry which is preliminary data.</text>
</comment>
<dbReference type="Proteomes" id="UP000821865">
    <property type="component" value="Chromosome 4"/>
</dbReference>
<evidence type="ECO:0000313" key="1">
    <source>
        <dbReference type="EMBL" id="KAH7954931.1"/>
    </source>
</evidence>
<reference evidence="1" key="1">
    <citation type="submission" date="2020-05" db="EMBL/GenBank/DDBJ databases">
        <title>Large-scale comparative analyses of tick genomes elucidate their genetic diversity and vector capacities.</title>
        <authorList>
            <person name="Jia N."/>
            <person name="Wang J."/>
            <person name="Shi W."/>
            <person name="Du L."/>
            <person name="Sun Y."/>
            <person name="Zhan W."/>
            <person name="Jiang J."/>
            <person name="Wang Q."/>
            <person name="Zhang B."/>
            <person name="Ji P."/>
            <person name="Sakyi L.B."/>
            <person name="Cui X."/>
            <person name="Yuan T."/>
            <person name="Jiang B."/>
            <person name="Yang W."/>
            <person name="Lam T.T.-Y."/>
            <person name="Chang Q."/>
            <person name="Ding S."/>
            <person name="Wang X."/>
            <person name="Zhu J."/>
            <person name="Ruan X."/>
            <person name="Zhao L."/>
            <person name="Wei J."/>
            <person name="Que T."/>
            <person name="Du C."/>
            <person name="Cheng J."/>
            <person name="Dai P."/>
            <person name="Han X."/>
            <person name="Huang E."/>
            <person name="Gao Y."/>
            <person name="Liu J."/>
            <person name="Shao H."/>
            <person name="Ye R."/>
            <person name="Li L."/>
            <person name="Wei W."/>
            <person name="Wang X."/>
            <person name="Wang C."/>
            <person name="Yang T."/>
            <person name="Huo Q."/>
            <person name="Li W."/>
            <person name="Guo W."/>
            <person name="Chen H."/>
            <person name="Zhou L."/>
            <person name="Ni X."/>
            <person name="Tian J."/>
            <person name="Zhou Y."/>
            <person name="Sheng Y."/>
            <person name="Liu T."/>
            <person name="Pan Y."/>
            <person name="Xia L."/>
            <person name="Li J."/>
            <person name="Zhao F."/>
            <person name="Cao W."/>
        </authorList>
    </citation>
    <scope>NUCLEOTIDE SEQUENCE</scope>
    <source>
        <strain evidence="1">Dsil-2018</strain>
    </source>
</reference>
<evidence type="ECO:0000313" key="2">
    <source>
        <dbReference type="Proteomes" id="UP000821865"/>
    </source>
</evidence>